<dbReference type="CDD" id="cd15457">
    <property type="entry name" value="NADAR"/>
    <property type="match status" value="1"/>
</dbReference>
<protein>
    <recommendedName>
        <fullName evidence="2">NADAR domain-containing protein</fullName>
    </recommendedName>
</protein>
<evidence type="ECO:0000259" key="2">
    <source>
        <dbReference type="Pfam" id="PF08719"/>
    </source>
</evidence>
<evidence type="ECO:0000256" key="1">
    <source>
        <dbReference type="SAM" id="MobiDB-lite"/>
    </source>
</evidence>
<feature type="region of interest" description="Disordered" evidence="1">
    <location>
        <begin position="404"/>
        <end position="436"/>
    </location>
</feature>
<dbReference type="InterPro" id="IPR037238">
    <property type="entry name" value="YbiA-like_sf"/>
</dbReference>
<dbReference type="AlphaFoldDB" id="A0A7S1ISA0"/>
<accession>A0A7S1ISA0</accession>
<evidence type="ECO:0000313" key="3">
    <source>
        <dbReference type="EMBL" id="CAD9021166.1"/>
    </source>
</evidence>
<organism evidence="3">
    <name type="scientific">Eutreptiella gymnastica</name>
    <dbReference type="NCBI Taxonomy" id="73025"/>
    <lineage>
        <taxon>Eukaryota</taxon>
        <taxon>Discoba</taxon>
        <taxon>Euglenozoa</taxon>
        <taxon>Euglenida</taxon>
        <taxon>Spirocuta</taxon>
        <taxon>Euglenophyceae</taxon>
        <taxon>Eutreptiales</taxon>
        <taxon>Eutreptiaceae</taxon>
        <taxon>Eutreptiella</taxon>
    </lineage>
</organism>
<feature type="domain" description="NADAR" evidence="2">
    <location>
        <begin position="37"/>
        <end position="133"/>
    </location>
</feature>
<dbReference type="SUPFAM" id="SSF143990">
    <property type="entry name" value="YbiA-like"/>
    <property type="match status" value="1"/>
</dbReference>
<gene>
    <name evidence="3" type="ORF">EGYM00392_LOCUS32281</name>
</gene>
<name>A0A7S1ISA0_9EUGL</name>
<proteinExistence type="predicted"/>
<reference evidence="3" key="1">
    <citation type="submission" date="2021-01" db="EMBL/GenBank/DDBJ databases">
        <authorList>
            <person name="Corre E."/>
            <person name="Pelletier E."/>
            <person name="Niang G."/>
            <person name="Scheremetjew M."/>
            <person name="Finn R."/>
            <person name="Kale V."/>
            <person name="Holt S."/>
            <person name="Cochrane G."/>
            <person name="Meng A."/>
            <person name="Brown T."/>
            <person name="Cohen L."/>
        </authorList>
    </citation>
    <scope>NUCLEOTIDE SEQUENCE</scope>
    <source>
        <strain evidence="3">NIES-381</strain>
    </source>
</reference>
<dbReference type="Gene3D" id="1.10.357.40">
    <property type="entry name" value="YbiA-like"/>
    <property type="match status" value="1"/>
</dbReference>
<dbReference type="EMBL" id="HBGA01086428">
    <property type="protein sequence ID" value="CAD9021166.1"/>
    <property type="molecule type" value="Transcribed_RNA"/>
</dbReference>
<sequence length="436" mass="49440">MTGAGYPYRDEPQDEVVVFSEGDIPYGVFHSYTLYGVFIDGKDYPTLEHYYQAMKFTGTGLSEQIRMAPSPAAAVQMANHSTHAVRGDWEGVKYDCIERGIYAKFTQHPELRDILMSTGHSRLNERRRVSDSWDRITPESLCETLSKVRRQLFINTITKIRQNACKHPLPKLPPCPRMEKCKHLDDEVHKAQYCHPCPKGSHCTNPSPWHLQQFIHLDELKPDAKRQAALLHLPSADTILKPGTTAQLQVERNEAGVDQLHACSFNFECKLLAIPGHIEKYAHLCPAGTRCEDYTLDHRRQWMHADEPPTVCPEGEQCTLSDDVHHIMRYSHPCPAGVACTITSHVHLECFSHVIPPCAASSRCWRRQFKDHCNQFSHPCEQGARCPKRDHLLHSRRFTHDPTIYGRPLHLPPPSTPTLPAVEAASPASRPHSSLL</sequence>
<dbReference type="Pfam" id="PF08719">
    <property type="entry name" value="NADAR"/>
    <property type="match status" value="1"/>
</dbReference>
<dbReference type="InterPro" id="IPR012816">
    <property type="entry name" value="NADAR"/>
</dbReference>